<keyword evidence="3" id="KW-1185">Reference proteome</keyword>
<accession>A0AAP0E0A5</accession>
<evidence type="ECO:0000313" key="3">
    <source>
        <dbReference type="Proteomes" id="UP001420932"/>
    </source>
</evidence>
<evidence type="ECO:0000256" key="1">
    <source>
        <dbReference type="SAM" id="MobiDB-lite"/>
    </source>
</evidence>
<dbReference type="AlphaFoldDB" id="A0AAP0E0A5"/>
<sequence length="257" mass="29096">MATEYRLSSRFIRNVCRIFGRRKHAGCCVQVLCRCRFSQCYDEESGRIDREPQLHAIANEFGKSIKVLRAFISDLTMFIPTVISRNKSIPTYVVLNRSDVQPLAHPPYALCTVALVLIAGQSNNSRGSHELQSRLPLAGKRDRKSRFPGSYDAVISCYGGKAHNTKIGFLLLKMESRYAPIEPIWGHDLGSGGVEGRVEFVRSGELKEGRVELIFWLGELKEGRFVLFCLHGEPDIIKDKLKISGHEIHYHFFGIQD</sequence>
<feature type="region of interest" description="Disordered" evidence="1">
    <location>
        <begin position="124"/>
        <end position="144"/>
    </location>
</feature>
<organism evidence="2 3">
    <name type="scientific">Stephania yunnanensis</name>
    <dbReference type="NCBI Taxonomy" id="152371"/>
    <lineage>
        <taxon>Eukaryota</taxon>
        <taxon>Viridiplantae</taxon>
        <taxon>Streptophyta</taxon>
        <taxon>Embryophyta</taxon>
        <taxon>Tracheophyta</taxon>
        <taxon>Spermatophyta</taxon>
        <taxon>Magnoliopsida</taxon>
        <taxon>Ranunculales</taxon>
        <taxon>Menispermaceae</taxon>
        <taxon>Menispermoideae</taxon>
        <taxon>Cissampelideae</taxon>
        <taxon>Stephania</taxon>
    </lineage>
</organism>
<gene>
    <name evidence="2" type="ORF">Syun_031360</name>
</gene>
<dbReference type="Proteomes" id="UP001420932">
    <property type="component" value="Unassembled WGS sequence"/>
</dbReference>
<evidence type="ECO:0000313" key="2">
    <source>
        <dbReference type="EMBL" id="KAK9082477.1"/>
    </source>
</evidence>
<reference evidence="2 3" key="1">
    <citation type="submission" date="2024-01" db="EMBL/GenBank/DDBJ databases">
        <title>Genome assemblies of Stephania.</title>
        <authorList>
            <person name="Yang L."/>
        </authorList>
    </citation>
    <scope>NUCLEOTIDE SEQUENCE [LARGE SCALE GENOMIC DNA]</scope>
    <source>
        <strain evidence="2">YNDBR</strain>
        <tissue evidence="2">Leaf</tissue>
    </source>
</reference>
<dbReference type="EMBL" id="JBBNAF010000022">
    <property type="protein sequence ID" value="KAK9082477.1"/>
    <property type="molecule type" value="Genomic_DNA"/>
</dbReference>
<comment type="caution">
    <text evidence="2">The sequence shown here is derived from an EMBL/GenBank/DDBJ whole genome shotgun (WGS) entry which is preliminary data.</text>
</comment>
<proteinExistence type="predicted"/>
<name>A0AAP0E0A5_9MAGN</name>
<protein>
    <submittedName>
        <fullName evidence="2">Uncharacterized protein</fullName>
    </submittedName>
</protein>